<gene>
    <name evidence="1" type="ORF">F8M41_017566</name>
</gene>
<accession>A0A8H4AN24</accession>
<evidence type="ECO:0000313" key="2">
    <source>
        <dbReference type="Proteomes" id="UP000439903"/>
    </source>
</evidence>
<sequence>MKKEENKLKKLIIFNVKKIKKTKDKNSLTTQNNEISIIQIPKPIQIENFNENDYITEEETIEVSEVGQTLLPLIHTKKRKIYEEEQNVKKQKEKNINIINNIELTKNCQINIIKDTISISSKCKIFFK</sequence>
<reference evidence="1 2" key="1">
    <citation type="journal article" date="2019" name="Environ. Microbiol.">
        <title>At the nexus of three kingdoms: the genome of the mycorrhizal fungus Gigaspora margarita provides insights into plant, endobacterial and fungal interactions.</title>
        <authorList>
            <person name="Venice F."/>
            <person name="Ghignone S."/>
            <person name="Salvioli di Fossalunga A."/>
            <person name="Amselem J."/>
            <person name="Novero M."/>
            <person name="Xianan X."/>
            <person name="Sedzielewska Toro K."/>
            <person name="Morin E."/>
            <person name="Lipzen A."/>
            <person name="Grigoriev I.V."/>
            <person name="Henrissat B."/>
            <person name="Martin F.M."/>
            <person name="Bonfante P."/>
        </authorList>
    </citation>
    <scope>NUCLEOTIDE SEQUENCE [LARGE SCALE GENOMIC DNA]</scope>
    <source>
        <strain evidence="1 2">BEG34</strain>
    </source>
</reference>
<comment type="caution">
    <text evidence="1">The sequence shown here is derived from an EMBL/GenBank/DDBJ whole genome shotgun (WGS) entry which is preliminary data.</text>
</comment>
<organism evidence="1 2">
    <name type="scientific">Gigaspora margarita</name>
    <dbReference type="NCBI Taxonomy" id="4874"/>
    <lineage>
        <taxon>Eukaryota</taxon>
        <taxon>Fungi</taxon>
        <taxon>Fungi incertae sedis</taxon>
        <taxon>Mucoromycota</taxon>
        <taxon>Glomeromycotina</taxon>
        <taxon>Glomeromycetes</taxon>
        <taxon>Diversisporales</taxon>
        <taxon>Gigasporaceae</taxon>
        <taxon>Gigaspora</taxon>
    </lineage>
</organism>
<dbReference type="Proteomes" id="UP000439903">
    <property type="component" value="Unassembled WGS sequence"/>
</dbReference>
<evidence type="ECO:0000313" key="1">
    <source>
        <dbReference type="EMBL" id="KAF0514609.1"/>
    </source>
</evidence>
<proteinExistence type="predicted"/>
<dbReference type="EMBL" id="WTPW01000406">
    <property type="protein sequence ID" value="KAF0514609.1"/>
    <property type="molecule type" value="Genomic_DNA"/>
</dbReference>
<keyword evidence="2" id="KW-1185">Reference proteome</keyword>
<dbReference type="AlphaFoldDB" id="A0A8H4AN24"/>
<protein>
    <submittedName>
        <fullName evidence="1">Uncharacterized protein</fullName>
    </submittedName>
</protein>
<name>A0A8H4AN24_GIGMA</name>